<gene>
    <name evidence="1" type="ORF">IX92_20280</name>
</gene>
<dbReference type="RefSeq" id="WP_043010308.1">
    <property type="nucleotide sequence ID" value="NZ_CP009618.1"/>
</dbReference>
<keyword evidence="2" id="KW-1185">Reference proteome</keyword>
<name>A0AAN0VZ81_9VIBR</name>
<organism evidence="1 2">
    <name type="scientific">Vibrio coralliilyticus</name>
    <dbReference type="NCBI Taxonomy" id="190893"/>
    <lineage>
        <taxon>Bacteria</taxon>
        <taxon>Pseudomonadati</taxon>
        <taxon>Pseudomonadota</taxon>
        <taxon>Gammaproteobacteria</taxon>
        <taxon>Vibrionales</taxon>
        <taxon>Vibrionaceae</taxon>
        <taxon>Vibrio</taxon>
    </lineage>
</organism>
<proteinExistence type="predicted"/>
<protein>
    <recommendedName>
        <fullName evidence="3">Phage tail protein</fullName>
    </recommendedName>
</protein>
<dbReference type="Proteomes" id="UP000030081">
    <property type="component" value="Chromosome 2"/>
</dbReference>
<sequence length="205" mass="23546">MSNPSQNLIFDIDVEELDAIRMIHGATEAQMRAAYNRAISRTSVTLKKLTAKKYRDALQVKNAKLIRKRLQQFRIKSPSKQRKLDELKLWFGLNDIPVGHLKGRVQRVGTKKSPQGATFTPRGAAKAQRYKEGFVAKRYGRRSIFTRTTKKSYPVKEARVSISDELSEVIEDDIFSQVPEIFLHHYEADIKGRVRMGLNKNGWKS</sequence>
<reference evidence="1 2" key="1">
    <citation type="submission" date="2014-10" db="EMBL/GenBank/DDBJ databases">
        <title>The Complete Genome Sequence for the Shellfish Pathogen Vibrio coralliilyticus RE98 Isolated from a Shellfish Hatchery.</title>
        <authorList>
            <person name="Richards G.P."/>
            <person name="Bono J.L."/>
            <person name="Watson M.A."/>
            <person name="Needleman D.S."/>
        </authorList>
    </citation>
    <scope>NUCLEOTIDE SEQUENCE [LARGE SCALE GENOMIC DNA]</scope>
    <source>
        <strain evidence="1 2">RE98</strain>
    </source>
</reference>
<evidence type="ECO:0008006" key="3">
    <source>
        <dbReference type="Google" id="ProtNLM"/>
    </source>
</evidence>
<dbReference type="EMBL" id="CP009618">
    <property type="protein sequence ID" value="AIW21350.1"/>
    <property type="molecule type" value="Genomic_DNA"/>
</dbReference>
<dbReference type="AlphaFoldDB" id="A0AAN0VZ81"/>
<dbReference type="KEGG" id="vcy:IX92_20280"/>
<evidence type="ECO:0000313" key="1">
    <source>
        <dbReference type="EMBL" id="AIW21350.1"/>
    </source>
</evidence>
<accession>A0AAN0VZ81</accession>
<evidence type="ECO:0000313" key="2">
    <source>
        <dbReference type="Proteomes" id="UP000030081"/>
    </source>
</evidence>